<dbReference type="Proteomes" id="UP000624041">
    <property type="component" value="Unassembled WGS sequence"/>
</dbReference>
<dbReference type="Gene3D" id="3.30.530.20">
    <property type="match status" value="1"/>
</dbReference>
<name>A0A917Y491_9BACI</name>
<organism evidence="1 2">
    <name type="scientific">Oceanobacillus indicireducens</name>
    <dbReference type="NCBI Taxonomy" id="1004261"/>
    <lineage>
        <taxon>Bacteria</taxon>
        <taxon>Bacillati</taxon>
        <taxon>Bacillota</taxon>
        <taxon>Bacilli</taxon>
        <taxon>Bacillales</taxon>
        <taxon>Bacillaceae</taxon>
        <taxon>Oceanobacillus</taxon>
    </lineage>
</organism>
<evidence type="ECO:0008006" key="3">
    <source>
        <dbReference type="Google" id="ProtNLM"/>
    </source>
</evidence>
<proteinExistence type="predicted"/>
<reference evidence="1" key="2">
    <citation type="submission" date="2020-09" db="EMBL/GenBank/DDBJ databases">
        <authorList>
            <person name="Sun Q."/>
            <person name="Ohkuma M."/>
        </authorList>
    </citation>
    <scope>NUCLEOTIDE SEQUENCE</scope>
    <source>
        <strain evidence="1">JCM 17251</strain>
    </source>
</reference>
<protein>
    <recommendedName>
        <fullName evidence="3">SRPBCC family protein</fullName>
    </recommendedName>
</protein>
<dbReference type="InterPro" id="IPR023393">
    <property type="entry name" value="START-like_dom_sf"/>
</dbReference>
<comment type="caution">
    <text evidence="1">The sequence shown here is derived from an EMBL/GenBank/DDBJ whole genome shotgun (WGS) entry which is preliminary data.</text>
</comment>
<keyword evidence="2" id="KW-1185">Reference proteome</keyword>
<dbReference type="RefSeq" id="WP_188859347.1">
    <property type="nucleotide sequence ID" value="NZ_BMOS01000044.1"/>
</dbReference>
<gene>
    <name evidence="1" type="ORF">GCM10007971_35860</name>
</gene>
<dbReference type="Pfam" id="PF06240">
    <property type="entry name" value="COXG"/>
    <property type="match status" value="1"/>
</dbReference>
<dbReference type="SUPFAM" id="SSF55961">
    <property type="entry name" value="Bet v1-like"/>
    <property type="match status" value="1"/>
</dbReference>
<reference evidence="1" key="1">
    <citation type="journal article" date="2014" name="Int. J. Syst. Evol. Microbiol.">
        <title>Complete genome sequence of Corynebacterium casei LMG S-19264T (=DSM 44701T), isolated from a smear-ripened cheese.</title>
        <authorList>
            <consortium name="US DOE Joint Genome Institute (JGI-PGF)"/>
            <person name="Walter F."/>
            <person name="Albersmeier A."/>
            <person name="Kalinowski J."/>
            <person name="Ruckert C."/>
        </authorList>
    </citation>
    <scope>NUCLEOTIDE SEQUENCE</scope>
    <source>
        <strain evidence="1">JCM 17251</strain>
    </source>
</reference>
<evidence type="ECO:0000313" key="2">
    <source>
        <dbReference type="Proteomes" id="UP000624041"/>
    </source>
</evidence>
<dbReference type="CDD" id="cd07812">
    <property type="entry name" value="SRPBCC"/>
    <property type="match status" value="1"/>
</dbReference>
<accession>A0A917Y491</accession>
<dbReference type="EMBL" id="BMOS01000044">
    <property type="protein sequence ID" value="GGN66188.1"/>
    <property type="molecule type" value="Genomic_DNA"/>
</dbReference>
<dbReference type="AlphaFoldDB" id="A0A917Y491"/>
<dbReference type="InterPro" id="IPR010419">
    <property type="entry name" value="CO_DH_gsu"/>
</dbReference>
<sequence length="151" mass="16963">MPNGSHCTRLNLPIEKVWTFVSSINNWAPLVPGYINHELINDSESTWEFQGDLGFMKKTIKLKVDITEWKEPNLVTFNLSGLSDNFSGGGYFDAEKVDENSTKMTGYLDITARGAMSPMINKILKKFVPKTTEKLTTSVANRMKEVVGERA</sequence>
<evidence type="ECO:0000313" key="1">
    <source>
        <dbReference type="EMBL" id="GGN66188.1"/>
    </source>
</evidence>